<dbReference type="Proteomes" id="UP001057402">
    <property type="component" value="Chromosome 5"/>
</dbReference>
<proteinExistence type="predicted"/>
<evidence type="ECO:0000313" key="2">
    <source>
        <dbReference type="Proteomes" id="UP001057402"/>
    </source>
</evidence>
<reference evidence="2" key="1">
    <citation type="journal article" date="2023" name="Front. Plant Sci.">
        <title>Chromosomal-level genome assembly of Melastoma candidum provides insights into trichome evolution.</title>
        <authorList>
            <person name="Zhong Y."/>
            <person name="Wu W."/>
            <person name="Sun C."/>
            <person name="Zou P."/>
            <person name="Liu Y."/>
            <person name="Dai S."/>
            <person name="Zhou R."/>
        </authorList>
    </citation>
    <scope>NUCLEOTIDE SEQUENCE [LARGE SCALE GENOMIC DNA]</scope>
</reference>
<protein>
    <submittedName>
        <fullName evidence="1">Uncharacterized protein</fullName>
    </submittedName>
</protein>
<gene>
    <name evidence="1" type="ORF">MLD38_017882</name>
</gene>
<keyword evidence="2" id="KW-1185">Reference proteome</keyword>
<evidence type="ECO:0000313" key="1">
    <source>
        <dbReference type="EMBL" id="KAI4369445.1"/>
    </source>
</evidence>
<comment type="caution">
    <text evidence="1">The sequence shown here is derived from an EMBL/GenBank/DDBJ whole genome shotgun (WGS) entry which is preliminary data.</text>
</comment>
<sequence>MDPELYKAARSGDVIFLHGINRCLTFFSQTTPKGNTILHVAAEFGHPDFFKEAVNLCPSLFGDSNAKGETTLHVAARVGCSEVVDFVIARAKTLFADAEKANSSYLSFRRQVDMGRDNALHSAARNVHLAVAKSLIEADPRLLDFVNDADESPFYITVAKEHQGIAKLILSKCVSCLYGGANGMTALHAALYYQLNETIKEIVRKRSHMIGEADALGWTPLHYAAHFGNVKAAQLFLRYDSSAAYITGKDGNRPFILLHSEAVPM</sequence>
<organism evidence="1 2">
    <name type="scientific">Melastoma candidum</name>
    <dbReference type="NCBI Taxonomy" id="119954"/>
    <lineage>
        <taxon>Eukaryota</taxon>
        <taxon>Viridiplantae</taxon>
        <taxon>Streptophyta</taxon>
        <taxon>Embryophyta</taxon>
        <taxon>Tracheophyta</taxon>
        <taxon>Spermatophyta</taxon>
        <taxon>Magnoliopsida</taxon>
        <taxon>eudicotyledons</taxon>
        <taxon>Gunneridae</taxon>
        <taxon>Pentapetalae</taxon>
        <taxon>rosids</taxon>
        <taxon>malvids</taxon>
        <taxon>Myrtales</taxon>
        <taxon>Melastomataceae</taxon>
        <taxon>Melastomatoideae</taxon>
        <taxon>Melastomateae</taxon>
        <taxon>Melastoma</taxon>
    </lineage>
</organism>
<dbReference type="EMBL" id="CM042884">
    <property type="protein sequence ID" value="KAI4369445.1"/>
    <property type="molecule type" value="Genomic_DNA"/>
</dbReference>
<accession>A0ACB9QS52</accession>
<name>A0ACB9QS52_9MYRT</name>